<keyword evidence="3" id="KW-1185">Reference proteome</keyword>
<keyword evidence="1" id="KW-1133">Transmembrane helix</keyword>
<accession>A0ABQ1Q5D3</accession>
<gene>
    <name evidence="2" type="ORF">GCM10011389_22410</name>
</gene>
<evidence type="ECO:0000313" key="2">
    <source>
        <dbReference type="EMBL" id="GGD14300.1"/>
    </source>
</evidence>
<organism evidence="2 3">
    <name type="scientific">Pontibacillus salipaludis</name>
    <dbReference type="NCBI Taxonomy" id="1697394"/>
    <lineage>
        <taxon>Bacteria</taxon>
        <taxon>Bacillati</taxon>
        <taxon>Bacillota</taxon>
        <taxon>Bacilli</taxon>
        <taxon>Bacillales</taxon>
        <taxon>Bacillaceae</taxon>
        <taxon>Pontibacillus</taxon>
    </lineage>
</organism>
<name>A0ABQ1Q5D3_9BACI</name>
<feature type="transmembrane region" description="Helical" evidence="1">
    <location>
        <begin position="5"/>
        <end position="22"/>
    </location>
</feature>
<protein>
    <recommendedName>
        <fullName evidence="4">DUF3953 domain-containing protein</fullName>
    </recommendedName>
</protein>
<dbReference type="EMBL" id="BMIN01000009">
    <property type="protein sequence ID" value="GGD14300.1"/>
    <property type="molecule type" value="Genomic_DNA"/>
</dbReference>
<evidence type="ECO:0000313" key="3">
    <source>
        <dbReference type="Proteomes" id="UP000642571"/>
    </source>
</evidence>
<feature type="transmembrane region" description="Helical" evidence="1">
    <location>
        <begin position="28"/>
        <end position="45"/>
    </location>
</feature>
<comment type="caution">
    <text evidence="2">The sequence shown here is derived from an EMBL/GenBank/DDBJ whole genome shotgun (WGS) entry which is preliminary data.</text>
</comment>
<sequence length="77" mass="8750">MLKPLQIIFSIIVISLAGYGLITEDFRFHPYMMVFLGLVMLVIGLRDFQRGKKGNGWLSIVSCILILLVSIQSFLFN</sequence>
<keyword evidence="1" id="KW-0812">Transmembrane</keyword>
<evidence type="ECO:0000256" key="1">
    <source>
        <dbReference type="SAM" id="Phobius"/>
    </source>
</evidence>
<dbReference type="Pfam" id="PF13129">
    <property type="entry name" value="DUF3953"/>
    <property type="match status" value="1"/>
</dbReference>
<keyword evidence="1" id="KW-0472">Membrane</keyword>
<dbReference type="InterPro" id="IPR025018">
    <property type="entry name" value="DUF3953"/>
</dbReference>
<evidence type="ECO:0008006" key="4">
    <source>
        <dbReference type="Google" id="ProtNLM"/>
    </source>
</evidence>
<proteinExistence type="predicted"/>
<feature type="transmembrane region" description="Helical" evidence="1">
    <location>
        <begin position="57"/>
        <end position="76"/>
    </location>
</feature>
<dbReference type="Proteomes" id="UP000642571">
    <property type="component" value="Unassembled WGS sequence"/>
</dbReference>
<reference evidence="3" key="1">
    <citation type="journal article" date="2019" name="Int. J. Syst. Evol. Microbiol.">
        <title>The Global Catalogue of Microorganisms (GCM) 10K type strain sequencing project: providing services to taxonomists for standard genome sequencing and annotation.</title>
        <authorList>
            <consortium name="The Broad Institute Genomics Platform"/>
            <consortium name="The Broad Institute Genome Sequencing Center for Infectious Disease"/>
            <person name="Wu L."/>
            <person name="Ma J."/>
        </authorList>
    </citation>
    <scope>NUCLEOTIDE SEQUENCE [LARGE SCALE GENOMIC DNA]</scope>
    <source>
        <strain evidence="3">CGMCC 1.15353</strain>
    </source>
</reference>